<evidence type="ECO:0000259" key="1">
    <source>
        <dbReference type="Pfam" id="PF00005"/>
    </source>
</evidence>
<protein>
    <submittedName>
        <fullName evidence="2">Putative ATP-binding cassette sub-family E member 1</fullName>
    </submittedName>
</protein>
<dbReference type="Gene3D" id="3.40.50.300">
    <property type="entry name" value="P-loop containing nucleotide triphosphate hydrolases"/>
    <property type="match status" value="2"/>
</dbReference>
<evidence type="ECO:0000313" key="3">
    <source>
        <dbReference type="Proteomes" id="UP000324800"/>
    </source>
</evidence>
<feature type="non-terminal residue" evidence="2">
    <location>
        <position position="196"/>
    </location>
</feature>
<dbReference type="SUPFAM" id="SSF52540">
    <property type="entry name" value="P-loop containing nucleoside triphosphate hydrolases"/>
    <property type="match status" value="2"/>
</dbReference>
<organism evidence="2 3">
    <name type="scientific">Streblomastix strix</name>
    <dbReference type="NCBI Taxonomy" id="222440"/>
    <lineage>
        <taxon>Eukaryota</taxon>
        <taxon>Metamonada</taxon>
        <taxon>Preaxostyla</taxon>
        <taxon>Oxymonadida</taxon>
        <taxon>Streblomastigidae</taxon>
        <taxon>Streblomastix</taxon>
    </lineage>
</organism>
<dbReference type="OrthoDB" id="6593433at2759"/>
<dbReference type="InterPro" id="IPR027417">
    <property type="entry name" value="P-loop_NTPase"/>
</dbReference>
<name>A0A5J4TEN8_9EUKA</name>
<dbReference type="Pfam" id="PF00005">
    <property type="entry name" value="ABC_tran"/>
    <property type="match status" value="2"/>
</dbReference>
<feature type="domain" description="ABC transporter" evidence="1">
    <location>
        <begin position="4"/>
        <end position="51"/>
    </location>
</feature>
<reference evidence="2 3" key="1">
    <citation type="submission" date="2019-03" db="EMBL/GenBank/DDBJ databases">
        <title>Single cell metagenomics reveals metabolic interactions within the superorganism composed of flagellate Streblomastix strix and complex community of Bacteroidetes bacteria on its surface.</title>
        <authorList>
            <person name="Treitli S.C."/>
            <person name="Kolisko M."/>
            <person name="Husnik F."/>
            <person name="Keeling P."/>
            <person name="Hampl V."/>
        </authorList>
    </citation>
    <scope>NUCLEOTIDE SEQUENCE [LARGE SCALE GENOMIC DNA]</scope>
    <source>
        <strain evidence="2">ST1C</strain>
    </source>
</reference>
<dbReference type="Proteomes" id="UP000324800">
    <property type="component" value="Unassembled WGS sequence"/>
</dbReference>
<dbReference type="InterPro" id="IPR003439">
    <property type="entry name" value="ABC_transporter-like_ATP-bd"/>
</dbReference>
<dbReference type="AlphaFoldDB" id="A0A5J4TEN8"/>
<sequence length="196" mass="21527">RGVMETIISDLDLESVLDKQIAVLSGGELQRFCIALVAVQSADVYMIDEPSSYLDIKQRIKAARVVRQLLTDSNYVLCVEHDLSILDYLSDFICVLYGQQGCYETAKVEDQHKGAVAIAHYPEMTKSLGSFQLKCEAGQFSNSEIIVMLGENGTGKTTLVNMLAGLLPPDGQVEVPQLNISYKPQKISPKPDKTGQ</sequence>
<accession>A0A5J4TEN8</accession>
<feature type="non-terminal residue" evidence="2">
    <location>
        <position position="1"/>
    </location>
</feature>
<dbReference type="PANTHER" id="PTHR19248">
    <property type="entry name" value="ATP-BINDING TRANSPORT PROTEIN-RELATED"/>
    <property type="match status" value="1"/>
</dbReference>
<dbReference type="InterPro" id="IPR013283">
    <property type="entry name" value="RLI1"/>
</dbReference>
<evidence type="ECO:0000313" key="2">
    <source>
        <dbReference type="EMBL" id="KAA6356627.1"/>
    </source>
</evidence>
<feature type="domain" description="ABC transporter" evidence="1">
    <location>
        <begin position="139"/>
        <end position="182"/>
    </location>
</feature>
<dbReference type="GO" id="GO:0016887">
    <property type="term" value="F:ATP hydrolysis activity"/>
    <property type="evidence" value="ECO:0007669"/>
    <property type="project" value="InterPro"/>
</dbReference>
<dbReference type="GO" id="GO:0005524">
    <property type="term" value="F:ATP binding"/>
    <property type="evidence" value="ECO:0007669"/>
    <property type="project" value="UniProtKB-KW"/>
</dbReference>
<keyword evidence="2" id="KW-0067">ATP-binding</keyword>
<proteinExistence type="predicted"/>
<gene>
    <name evidence="2" type="ORF">EZS28_047846</name>
</gene>
<dbReference type="EMBL" id="SNRW01032666">
    <property type="protein sequence ID" value="KAA6356627.1"/>
    <property type="molecule type" value="Genomic_DNA"/>
</dbReference>
<comment type="caution">
    <text evidence="2">The sequence shown here is derived from an EMBL/GenBank/DDBJ whole genome shotgun (WGS) entry which is preliminary data.</text>
</comment>
<keyword evidence="2" id="KW-0547">Nucleotide-binding</keyword>